<organism evidence="1">
    <name type="scientific">Zea mays</name>
    <name type="common">Maize</name>
    <dbReference type="NCBI Taxonomy" id="4577"/>
    <lineage>
        <taxon>Eukaryota</taxon>
        <taxon>Viridiplantae</taxon>
        <taxon>Streptophyta</taxon>
        <taxon>Embryophyta</taxon>
        <taxon>Tracheophyta</taxon>
        <taxon>Spermatophyta</taxon>
        <taxon>Magnoliopsida</taxon>
        <taxon>Liliopsida</taxon>
        <taxon>Poales</taxon>
        <taxon>Poaceae</taxon>
        <taxon>PACMAD clade</taxon>
        <taxon>Panicoideae</taxon>
        <taxon>Andropogonodae</taxon>
        <taxon>Andropogoneae</taxon>
        <taxon>Tripsacinae</taxon>
        <taxon>Zea</taxon>
    </lineage>
</organism>
<sequence length="54" mass="6073">MPGFLLANIFLLIVLPMFQFHLAMDLHNVFILAVLCMHSCIVHPVAENLKLAIV</sequence>
<evidence type="ECO:0000313" key="1">
    <source>
        <dbReference type="EMBL" id="ACR35239.1"/>
    </source>
</evidence>
<protein>
    <submittedName>
        <fullName evidence="1">Uncharacterized protein</fullName>
    </submittedName>
</protein>
<dbReference type="AlphaFoldDB" id="C4J239"/>
<name>C4J239_MAIZE</name>
<dbReference type="HOGENOM" id="CLU_3053301_0_0_1"/>
<reference evidence="1" key="1">
    <citation type="journal article" date="2009" name="PLoS Genet.">
        <title>Sequencing, mapping, and analysis of 27,455 maize full-length cDNAs.</title>
        <authorList>
            <person name="Soderlund C."/>
            <person name="Descour A."/>
            <person name="Kudrna D."/>
            <person name="Bomhoff M."/>
            <person name="Boyd L."/>
            <person name="Currie J."/>
            <person name="Angelova A."/>
            <person name="Collura K."/>
            <person name="Wissotski M."/>
            <person name="Ashley E."/>
            <person name="Morrow D."/>
            <person name="Fernandes J."/>
            <person name="Walbot V."/>
            <person name="Yu Y."/>
        </authorList>
    </citation>
    <scope>NUCLEOTIDE SEQUENCE</scope>
    <source>
        <strain evidence="1">B73</strain>
    </source>
</reference>
<dbReference type="EMBL" id="BT084886">
    <property type="protein sequence ID" value="ACR35239.1"/>
    <property type="molecule type" value="mRNA"/>
</dbReference>
<proteinExistence type="evidence at transcript level"/>
<accession>C4J239</accession>